<dbReference type="Proteomes" id="UP001162992">
    <property type="component" value="Chromosome 6"/>
</dbReference>
<comment type="caution">
    <text evidence="1">The sequence shown here is derived from an EMBL/GenBank/DDBJ whole genome shotgun (WGS) entry which is preliminary data.</text>
</comment>
<protein>
    <submittedName>
        <fullName evidence="1">Uncharacterized protein</fullName>
    </submittedName>
</protein>
<dbReference type="EMBL" id="CM055097">
    <property type="protein sequence ID" value="KAJ7553776.1"/>
    <property type="molecule type" value="Genomic_DNA"/>
</dbReference>
<proteinExistence type="predicted"/>
<keyword evidence="2" id="KW-1185">Reference proteome</keyword>
<organism evidence="1 2">
    <name type="scientific">Diphasiastrum complanatum</name>
    <name type="common">Issler's clubmoss</name>
    <name type="synonym">Lycopodium complanatum</name>
    <dbReference type="NCBI Taxonomy" id="34168"/>
    <lineage>
        <taxon>Eukaryota</taxon>
        <taxon>Viridiplantae</taxon>
        <taxon>Streptophyta</taxon>
        <taxon>Embryophyta</taxon>
        <taxon>Tracheophyta</taxon>
        <taxon>Lycopodiopsida</taxon>
        <taxon>Lycopodiales</taxon>
        <taxon>Lycopodiaceae</taxon>
        <taxon>Lycopodioideae</taxon>
        <taxon>Diphasiastrum</taxon>
    </lineage>
</organism>
<name>A0ACC2DHV6_DIPCM</name>
<evidence type="ECO:0000313" key="1">
    <source>
        <dbReference type="EMBL" id="KAJ7553776.1"/>
    </source>
</evidence>
<accession>A0ACC2DHV6</accession>
<gene>
    <name evidence="1" type="ORF">O6H91_06G112500</name>
</gene>
<reference evidence="2" key="1">
    <citation type="journal article" date="2024" name="Proc. Natl. Acad. Sci. U.S.A.">
        <title>Extraordinary preservation of gene collinearity over three hundred million years revealed in homosporous lycophytes.</title>
        <authorList>
            <person name="Li C."/>
            <person name="Wickell D."/>
            <person name="Kuo L.Y."/>
            <person name="Chen X."/>
            <person name="Nie B."/>
            <person name="Liao X."/>
            <person name="Peng D."/>
            <person name="Ji J."/>
            <person name="Jenkins J."/>
            <person name="Williams M."/>
            <person name="Shu S."/>
            <person name="Plott C."/>
            <person name="Barry K."/>
            <person name="Rajasekar S."/>
            <person name="Grimwood J."/>
            <person name="Han X."/>
            <person name="Sun S."/>
            <person name="Hou Z."/>
            <person name="He W."/>
            <person name="Dai G."/>
            <person name="Sun C."/>
            <person name="Schmutz J."/>
            <person name="Leebens-Mack J.H."/>
            <person name="Li F.W."/>
            <person name="Wang L."/>
        </authorList>
    </citation>
    <scope>NUCLEOTIDE SEQUENCE [LARGE SCALE GENOMIC DNA]</scope>
    <source>
        <strain evidence="2">cv. PW_Plant_1</strain>
    </source>
</reference>
<sequence length="475" mass="53291">MEQLQQWRVFFESCGADLMTVIDRAITIASLDKPQDLLRRREGFTEMLFAPSLRSASELSEVENGGFDGRNSDILQVKDEGNYGSSDPEMNDRAVAYTYADAEALSDEMEEESRQLKEILRIKDRLMNYHQSEEEEIFDSLETLESMNISFEALKETEIGKQVNNFKKHHSKRVQSVARRLVRLWKTVVDEWCKSAGDLAAVALPGSTEENDGEYGLPSPPLDEGALLAARTSSLEMNQLFDFIDDDLSAAGSGETNSPVDDGILHANFNEDLEFELQAEDTILNLTGNKVRSMKENVELDKRKKGGDAIKATESGLSNVFRKKEKEATRGAPVSIANNRKDRSSQDKVTRDSRMGANNGSTTKSFNGFSQTVRNNESLVRRPDVLSKQQETSLQYGVTKKPGSPEEISPTEKLAAAKRRLQEGYRQAQNAKKQRTVQVMELHDLPKNGPNRARVPIHNKPNSQNRNRLCSANRI</sequence>
<evidence type="ECO:0000313" key="2">
    <source>
        <dbReference type="Proteomes" id="UP001162992"/>
    </source>
</evidence>